<dbReference type="CDD" id="cd09836">
    <property type="entry name" value="CBS_pair_arch"/>
    <property type="match status" value="1"/>
</dbReference>
<dbReference type="Pfam" id="PF00571">
    <property type="entry name" value="CBS"/>
    <property type="match status" value="2"/>
</dbReference>
<dbReference type="SUPFAM" id="SSF54631">
    <property type="entry name" value="CBS-domain pair"/>
    <property type="match status" value="1"/>
</dbReference>
<dbReference type="InterPro" id="IPR051257">
    <property type="entry name" value="Diverse_CBS-Domain"/>
</dbReference>
<evidence type="ECO:0000313" key="4">
    <source>
        <dbReference type="EMBL" id="HDS10990.1"/>
    </source>
</evidence>
<evidence type="ECO:0000256" key="1">
    <source>
        <dbReference type="ARBA" id="ARBA00023122"/>
    </source>
</evidence>
<organism evidence="4">
    <name type="scientific">Fervidicoccus fontis</name>
    <dbReference type="NCBI Taxonomy" id="683846"/>
    <lineage>
        <taxon>Archaea</taxon>
        <taxon>Thermoproteota</taxon>
        <taxon>Thermoprotei</taxon>
        <taxon>Fervidicoccales</taxon>
        <taxon>Fervidicoccaceae</taxon>
        <taxon>Fervidicoccus</taxon>
    </lineage>
</organism>
<dbReference type="PANTHER" id="PTHR43080">
    <property type="entry name" value="CBS DOMAIN-CONTAINING PROTEIN CBSX3, MITOCHONDRIAL"/>
    <property type="match status" value="1"/>
</dbReference>
<feature type="domain" description="CBS" evidence="3">
    <location>
        <begin position="68"/>
        <end position="124"/>
    </location>
</feature>
<proteinExistence type="predicted"/>
<dbReference type="AlphaFoldDB" id="A0A7C1IDU5"/>
<name>A0A7C1IDU5_9CREN</name>
<evidence type="ECO:0000256" key="2">
    <source>
        <dbReference type="PROSITE-ProRule" id="PRU00703"/>
    </source>
</evidence>
<dbReference type="SMART" id="SM00116">
    <property type="entry name" value="CBS"/>
    <property type="match status" value="2"/>
</dbReference>
<sequence>MSSPVLTVKKEDSVREAAKIMYNNRIGSVVVVDDDGRVVGIVTERDLIYLIALGKKELFTEYPVWQIMTENPITGRPDESVIEALTKMKEAKIRHLPVVDDENRPMGMVSIRDILEIIVSLTQSISK</sequence>
<feature type="domain" description="CBS" evidence="3">
    <location>
        <begin position="1"/>
        <end position="57"/>
    </location>
</feature>
<dbReference type="PANTHER" id="PTHR43080:SF2">
    <property type="entry name" value="CBS DOMAIN-CONTAINING PROTEIN"/>
    <property type="match status" value="1"/>
</dbReference>
<evidence type="ECO:0000259" key="3">
    <source>
        <dbReference type="PROSITE" id="PS51371"/>
    </source>
</evidence>
<dbReference type="EMBL" id="DSDY01000158">
    <property type="protein sequence ID" value="HDS10990.1"/>
    <property type="molecule type" value="Genomic_DNA"/>
</dbReference>
<dbReference type="InterPro" id="IPR000644">
    <property type="entry name" value="CBS_dom"/>
</dbReference>
<keyword evidence="1 2" id="KW-0129">CBS domain</keyword>
<comment type="caution">
    <text evidence="4">The sequence shown here is derived from an EMBL/GenBank/DDBJ whole genome shotgun (WGS) entry which is preliminary data.</text>
</comment>
<gene>
    <name evidence="4" type="ORF">ENO04_05210</name>
</gene>
<dbReference type="InterPro" id="IPR046342">
    <property type="entry name" value="CBS_dom_sf"/>
</dbReference>
<protein>
    <submittedName>
        <fullName evidence="4">CBS domain-containing protein</fullName>
    </submittedName>
</protein>
<dbReference type="Gene3D" id="3.10.580.10">
    <property type="entry name" value="CBS-domain"/>
    <property type="match status" value="1"/>
</dbReference>
<accession>A0A7C1IDU5</accession>
<reference evidence="4" key="1">
    <citation type="journal article" date="2020" name="mSystems">
        <title>Genome- and Community-Level Interaction Insights into Carbon Utilization and Element Cycling Functions of Hydrothermarchaeota in Hydrothermal Sediment.</title>
        <authorList>
            <person name="Zhou Z."/>
            <person name="Liu Y."/>
            <person name="Xu W."/>
            <person name="Pan J."/>
            <person name="Luo Z.H."/>
            <person name="Li M."/>
        </authorList>
    </citation>
    <scope>NUCLEOTIDE SEQUENCE [LARGE SCALE GENOMIC DNA]</scope>
    <source>
        <strain evidence="4">SpSt-123</strain>
    </source>
</reference>
<dbReference type="PROSITE" id="PS51371">
    <property type="entry name" value="CBS"/>
    <property type="match status" value="2"/>
</dbReference>